<dbReference type="Gene3D" id="3.20.20.450">
    <property type="entry name" value="EAL domain"/>
    <property type="match status" value="1"/>
</dbReference>
<dbReference type="Pfam" id="PF00563">
    <property type="entry name" value="EAL"/>
    <property type="match status" value="1"/>
</dbReference>
<dbReference type="InterPro" id="IPR035919">
    <property type="entry name" value="EAL_sf"/>
</dbReference>
<dbReference type="PROSITE" id="PS50883">
    <property type="entry name" value="EAL"/>
    <property type="match status" value="1"/>
</dbReference>
<dbReference type="GO" id="GO:0071111">
    <property type="term" value="F:cyclic-guanylate-specific phosphodiesterase activity"/>
    <property type="evidence" value="ECO:0007669"/>
    <property type="project" value="InterPro"/>
</dbReference>
<evidence type="ECO:0000313" key="3">
    <source>
        <dbReference type="Proteomes" id="UP000070578"/>
    </source>
</evidence>
<name>A0A139BN56_9PROT</name>
<reference evidence="2 3" key="2">
    <citation type="submission" date="2016-03" db="EMBL/GenBank/DDBJ databases">
        <title>New uncultured bacterium of the family Gallionellaceae from acid mine drainage: description and reconstruction of genome based on metagenomic analysis of microbial community.</title>
        <authorList>
            <person name="Kadnikov V."/>
            <person name="Ivasenko D."/>
            <person name="Beletsky A."/>
            <person name="Mardanov A."/>
            <person name="Danilova E."/>
            <person name="Pimenov N."/>
            <person name="Karnachuk O."/>
            <person name="Ravin N."/>
        </authorList>
    </citation>
    <scope>NUCLEOTIDE SEQUENCE [LARGE SCALE GENOMIC DNA]</scope>
    <source>
        <strain evidence="2">ShG14-8</strain>
    </source>
</reference>
<dbReference type="AlphaFoldDB" id="A0A139BN56"/>
<dbReference type="SUPFAM" id="SSF141868">
    <property type="entry name" value="EAL domain-like"/>
    <property type="match status" value="1"/>
</dbReference>
<feature type="non-terminal residue" evidence="2">
    <location>
        <position position="1"/>
    </location>
</feature>
<dbReference type="PANTHER" id="PTHR33121">
    <property type="entry name" value="CYCLIC DI-GMP PHOSPHODIESTERASE PDEF"/>
    <property type="match status" value="1"/>
</dbReference>
<dbReference type="SMART" id="SM00052">
    <property type="entry name" value="EAL"/>
    <property type="match status" value="1"/>
</dbReference>
<dbReference type="EMBL" id="LSLI01000287">
    <property type="protein sequence ID" value="KXS30389.1"/>
    <property type="molecule type" value="Genomic_DNA"/>
</dbReference>
<dbReference type="Proteomes" id="UP000070578">
    <property type="component" value="Unassembled WGS sequence"/>
</dbReference>
<evidence type="ECO:0000313" key="2">
    <source>
        <dbReference type="EMBL" id="KXS30389.1"/>
    </source>
</evidence>
<protein>
    <submittedName>
        <fullName evidence="2">Diguanylate phosphodiesterase</fullName>
    </submittedName>
</protein>
<evidence type="ECO:0000259" key="1">
    <source>
        <dbReference type="PROSITE" id="PS50883"/>
    </source>
</evidence>
<dbReference type="PANTHER" id="PTHR33121:SF23">
    <property type="entry name" value="CYCLIC DI-GMP PHOSPHODIESTERASE PDEB"/>
    <property type="match status" value="1"/>
</dbReference>
<dbReference type="PATRIC" id="fig|1796491.3.peg.3830"/>
<reference evidence="2 3" key="1">
    <citation type="submission" date="2016-02" db="EMBL/GenBank/DDBJ databases">
        <authorList>
            <person name="Wen L."/>
            <person name="He K."/>
            <person name="Yang H."/>
        </authorList>
    </citation>
    <scope>NUCLEOTIDE SEQUENCE [LARGE SCALE GENOMIC DNA]</scope>
    <source>
        <strain evidence="2">ShG14-8</strain>
    </source>
</reference>
<gene>
    <name evidence="2" type="ORF">AWT59_3486</name>
</gene>
<feature type="domain" description="EAL" evidence="1">
    <location>
        <begin position="1"/>
        <end position="219"/>
    </location>
</feature>
<proteinExistence type="predicted"/>
<organism evidence="2 3">
    <name type="scientific">Candidatus Gallionella acididurans</name>
    <dbReference type="NCBI Taxonomy" id="1796491"/>
    <lineage>
        <taxon>Bacteria</taxon>
        <taxon>Pseudomonadati</taxon>
        <taxon>Pseudomonadota</taxon>
        <taxon>Betaproteobacteria</taxon>
        <taxon>Nitrosomonadales</taxon>
        <taxon>Gallionellaceae</taxon>
        <taxon>Gallionella</taxon>
    </lineage>
</organism>
<dbReference type="CDD" id="cd01948">
    <property type="entry name" value="EAL"/>
    <property type="match status" value="1"/>
</dbReference>
<accession>A0A139BN56</accession>
<sequence>EKTGHYEILVRLKEEEGSMLPPGTFFPLAEKYGLMPQLDRWVVQHVTEWIAGQNPQAEQREGPIYFINVSEATIADPGFPEYLQLTLQEYGVPGTALCFEITDSQLASQTSDVAVFAQQVRRCGCLVALSGFGRDRVLFDLIRGFQVEFLKIDGSVILDLLRDPLKHAKVIALSRVAKKIGVKTIAEMVESEETIASLREIGIDFAQGFGISRPRPLEE</sequence>
<comment type="caution">
    <text evidence="2">The sequence shown here is derived from an EMBL/GenBank/DDBJ whole genome shotgun (WGS) entry which is preliminary data.</text>
</comment>
<dbReference type="InterPro" id="IPR001633">
    <property type="entry name" value="EAL_dom"/>
</dbReference>
<dbReference type="InterPro" id="IPR050706">
    <property type="entry name" value="Cyclic-di-GMP_PDE-like"/>
</dbReference>